<evidence type="ECO:0000256" key="1">
    <source>
        <dbReference type="SAM" id="Phobius"/>
    </source>
</evidence>
<sequence length="91" mass="11049">MYFSNCFEWFIFIVCLSPIWGTLLFHAWEASIKPRLVPRDQITDMADALVARHGAFARYQAWIEEDYAWRRGDMVRQGVWRRVRRELRRRG</sequence>
<gene>
    <name evidence="2" type="ORF">C5750_10660</name>
</gene>
<dbReference type="AlphaFoldDB" id="A0A2S9JII4"/>
<keyword evidence="3" id="KW-1185">Reference proteome</keyword>
<feature type="transmembrane region" description="Helical" evidence="1">
    <location>
        <begin position="7"/>
        <end position="28"/>
    </location>
</feature>
<keyword evidence="1" id="KW-1133">Transmembrane helix</keyword>
<dbReference type="OrthoDB" id="8456287at2"/>
<dbReference type="Proteomes" id="UP000238563">
    <property type="component" value="Unassembled WGS sequence"/>
</dbReference>
<accession>A0A2S9JII4</accession>
<name>A0A2S9JII4_9HYPH</name>
<keyword evidence="1" id="KW-0472">Membrane</keyword>
<evidence type="ECO:0000313" key="2">
    <source>
        <dbReference type="EMBL" id="PRD52887.1"/>
    </source>
</evidence>
<proteinExistence type="predicted"/>
<comment type="caution">
    <text evidence="2">The sequence shown here is derived from an EMBL/GenBank/DDBJ whole genome shotgun (WGS) entry which is preliminary data.</text>
</comment>
<reference evidence="2 3" key="1">
    <citation type="submission" date="2018-02" db="EMBL/GenBank/DDBJ databases">
        <title>The draft genome of Phyllobacterium myrsinacearum DSM5892.</title>
        <authorList>
            <person name="Li L."/>
            <person name="Liu L."/>
            <person name="Zhang X."/>
            <person name="Wang T."/>
        </authorList>
    </citation>
    <scope>NUCLEOTIDE SEQUENCE [LARGE SCALE GENOMIC DNA]</scope>
    <source>
        <strain evidence="2 3">DSM 5892</strain>
    </source>
</reference>
<keyword evidence="1" id="KW-0812">Transmembrane</keyword>
<dbReference type="RefSeq" id="WP_105733901.1">
    <property type="nucleotide sequence ID" value="NZ_PVBT01000003.1"/>
</dbReference>
<dbReference type="EMBL" id="PVBT01000003">
    <property type="protein sequence ID" value="PRD52887.1"/>
    <property type="molecule type" value="Genomic_DNA"/>
</dbReference>
<protein>
    <submittedName>
        <fullName evidence="2">Uncharacterized protein</fullName>
    </submittedName>
</protein>
<evidence type="ECO:0000313" key="3">
    <source>
        <dbReference type="Proteomes" id="UP000238563"/>
    </source>
</evidence>
<organism evidence="2 3">
    <name type="scientific">Phyllobacterium myrsinacearum</name>
    <dbReference type="NCBI Taxonomy" id="28101"/>
    <lineage>
        <taxon>Bacteria</taxon>
        <taxon>Pseudomonadati</taxon>
        <taxon>Pseudomonadota</taxon>
        <taxon>Alphaproteobacteria</taxon>
        <taxon>Hyphomicrobiales</taxon>
        <taxon>Phyllobacteriaceae</taxon>
        <taxon>Phyllobacterium</taxon>
    </lineage>
</organism>